<dbReference type="AlphaFoldDB" id="A0A0F9INL1"/>
<sequence>MNVRITQEDINRGKRMAITECPMARALTRKGRGEAVVVGRLASINQVLYRLSPSAAQWVSAFDQGLQVKPASLRLYKQERA</sequence>
<reference evidence="1" key="1">
    <citation type="journal article" date="2015" name="Nature">
        <title>Complex archaea that bridge the gap between prokaryotes and eukaryotes.</title>
        <authorList>
            <person name="Spang A."/>
            <person name="Saw J.H."/>
            <person name="Jorgensen S.L."/>
            <person name="Zaremba-Niedzwiedzka K."/>
            <person name="Martijn J."/>
            <person name="Lind A.E."/>
            <person name="van Eijk R."/>
            <person name="Schleper C."/>
            <person name="Guy L."/>
            <person name="Ettema T.J."/>
        </authorList>
    </citation>
    <scope>NUCLEOTIDE SEQUENCE</scope>
</reference>
<dbReference type="EMBL" id="LAZR01013549">
    <property type="protein sequence ID" value="KKM21439.1"/>
    <property type="molecule type" value="Genomic_DNA"/>
</dbReference>
<organism evidence="1">
    <name type="scientific">marine sediment metagenome</name>
    <dbReference type="NCBI Taxonomy" id="412755"/>
    <lineage>
        <taxon>unclassified sequences</taxon>
        <taxon>metagenomes</taxon>
        <taxon>ecological metagenomes</taxon>
    </lineage>
</organism>
<protein>
    <submittedName>
        <fullName evidence="1">Uncharacterized protein</fullName>
    </submittedName>
</protein>
<comment type="caution">
    <text evidence="1">The sequence shown here is derived from an EMBL/GenBank/DDBJ whole genome shotgun (WGS) entry which is preliminary data.</text>
</comment>
<proteinExistence type="predicted"/>
<gene>
    <name evidence="1" type="ORF">LCGC14_1635390</name>
</gene>
<name>A0A0F9INL1_9ZZZZ</name>
<accession>A0A0F9INL1</accession>
<evidence type="ECO:0000313" key="1">
    <source>
        <dbReference type="EMBL" id="KKM21439.1"/>
    </source>
</evidence>